<feature type="region of interest" description="Disordered" evidence="1">
    <location>
        <begin position="23"/>
        <end position="45"/>
    </location>
</feature>
<dbReference type="Proteomes" id="UP001595840">
    <property type="component" value="Unassembled WGS sequence"/>
</dbReference>
<dbReference type="PROSITE" id="PS51257">
    <property type="entry name" value="PROKAR_LIPOPROTEIN"/>
    <property type="match status" value="1"/>
</dbReference>
<evidence type="ECO:0000256" key="2">
    <source>
        <dbReference type="SAM" id="SignalP"/>
    </source>
</evidence>
<feature type="signal peptide" evidence="2">
    <location>
        <begin position="1"/>
        <end position="19"/>
    </location>
</feature>
<dbReference type="RefSeq" id="WP_290262254.1">
    <property type="nucleotide sequence ID" value="NZ_JAUFQG010000004.1"/>
</dbReference>
<dbReference type="InterPro" id="IPR010281">
    <property type="entry name" value="DUF885"/>
</dbReference>
<accession>A0ABV8V8U2</accession>
<dbReference type="EMBL" id="JBHSCX010000021">
    <property type="protein sequence ID" value="MFC4364336.1"/>
    <property type="molecule type" value="Genomic_DNA"/>
</dbReference>
<keyword evidence="2" id="KW-0732">Signal</keyword>
<feature type="chain" id="PRO_5047185345" evidence="2">
    <location>
        <begin position="20"/>
        <end position="620"/>
    </location>
</feature>
<dbReference type="Pfam" id="PF05960">
    <property type="entry name" value="DUF885"/>
    <property type="match status" value="1"/>
</dbReference>
<protein>
    <submittedName>
        <fullName evidence="3">DUF885 domain-containing protein</fullName>
    </submittedName>
</protein>
<evidence type="ECO:0000313" key="3">
    <source>
        <dbReference type="EMBL" id="MFC4364336.1"/>
    </source>
</evidence>
<name>A0ABV8V8U2_9GAMM</name>
<evidence type="ECO:0000313" key="4">
    <source>
        <dbReference type="Proteomes" id="UP001595840"/>
    </source>
</evidence>
<organism evidence="3 4">
    <name type="scientific">Simiduia curdlanivorans</name>
    <dbReference type="NCBI Taxonomy" id="1492769"/>
    <lineage>
        <taxon>Bacteria</taxon>
        <taxon>Pseudomonadati</taxon>
        <taxon>Pseudomonadota</taxon>
        <taxon>Gammaproteobacteria</taxon>
        <taxon>Cellvibrionales</taxon>
        <taxon>Cellvibrionaceae</taxon>
        <taxon>Simiduia</taxon>
    </lineage>
</organism>
<sequence length="620" mass="69439">MHKMAYTLSALAAALLLGACEPNTTTPSTPSKAETTTAETTQTESQKLEHWLNTRYEEQLQFSPMSLSYLGRKDLYNQIDDVSDAAHLRQLAWLEESVNQLKQSINYAALSDEAKSSFDLWIFQFEEEKADSQFRNNSYIFNQMRGPQASLPTFLMSFHKVDNRSDMEAYIERISGISRALGQYLERAKNSASLGVRAPRFALEGSLSQAQNMIAGQPFAESEKDSPIWGNAKTKIAQLQTDDLITQEEASELLDATRKALVSDLLPAYTALNTWLSAEIALASASTGASNLPNGMAYYQQRLKSITTTDMTPEEIHQLGLTEVARIKAEMDEIRKEVKFEGSLADFFVFMRTDKQFYYPNTDAGRQAYLDDSKAFLDAIKVKLPDYFGILPKADLIVKRVEPFREQPGGAQHYYTGTADGSRPGIYYAHLADMNAYSKADMETIAYHEGNPGHHMQRSIAAEMTGIPNFRTQVGFTVYTEGWALYAEKLAKEMGAFTDPYKRFGNLTAEIWRAIRLVVDTGMHAKGWTEEQAVAYFLANSSIPETAVRSEVQRYLVWPGQATAYKIGMIKIQQLRAKAETALGDKFDIRGFHDTILGGGALPVPMLEDRVDRWIATQKG</sequence>
<dbReference type="PANTHER" id="PTHR33361:SF16">
    <property type="entry name" value="DUF885 DOMAIN-CONTAINING PROTEIN"/>
    <property type="match status" value="1"/>
</dbReference>
<dbReference type="PANTHER" id="PTHR33361">
    <property type="entry name" value="GLR0591 PROTEIN"/>
    <property type="match status" value="1"/>
</dbReference>
<proteinExistence type="predicted"/>
<evidence type="ECO:0000256" key="1">
    <source>
        <dbReference type="SAM" id="MobiDB-lite"/>
    </source>
</evidence>
<reference evidence="4" key="1">
    <citation type="journal article" date="2019" name="Int. J. Syst. Evol. Microbiol.">
        <title>The Global Catalogue of Microorganisms (GCM) 10K type strain sequencing project: providing services to taxonomists for standard genome sequencing and annotation.</title>
        <authorList>
            <consortium name="The Broad Institute Genomics Platform"/>
            <consortium name="The Broad Institute Genome Sequencing Center for Infectious Disease"/>
            <person name="Wu L."/>
            <person name="Ma J."/>
        </authorList>
    </citation>
    <scope>NUCLEOTIDE SEQUENCE [LARGE SCALE GENOMIC DNA]</scope>
    <source>
        <strain evidence="4">CECT 8570</strain>
    </source>
</reference>
<keyword evidence="4" id="KW-1185">Reference proteome</keyword>
<gene>
    <name evidence="3" type="ORF">ACFOX3_18650</name>
</gene>
<comment type="caution">
    <text evidence="3">The sequence shown here is derived from an EMBL/GenBank/DDBJ whole genome shotgun (WGS) entry which is preliminary data.</text>
</comment>